<dbReference type="PANTHER" id="PTHR10587:SF78">
    <property type="entry name" value="PEPTIDOGLYCAN-N-ACETYLMURAMIC ACID DEACETYLASE PDAA"/>
    <property type="match status" value="1"/>
</dbReference>
<evidence type="ECO:0000313" key="4">
    <source>
        <dbReference type="Proteomes" id="UP001595755"/>
    </source>
</evidence>
<dbReference type="InterPro" id="IPR011330">
    <property type="entry name" value="Glyco_hydro/deAcase_b/a-brl"/>
</dbReference>
<dbReference type="Proteomes" id="UP001595755">
    <property type="component" value="Unassembled WGS sequence"/>
</dbReference>
<dbReference type="Pfam" id="PF01522">
    <property type="entry name" value="Polysacc_deac_1"/>
    <property type="match status" value="1"/>
</dbReference>
<protein>
    <submittedName>
        <fullName evidence="3">Delta-lactam-biosynthetic de-N-acetylase</fullName>
    </submittedName>
</protein>
<dbReference type="CDD" id="cd10948">
    <property type="entry name" value="CE4_BsPdaA_like"/>
    <property type="match status" value="1"/>
</dbReference>
<comment type="caution">
    <text evidence="3">The sequence shown here is derived from an EMBL/GenBank/DDBJ whole genome shotgun (WGS) entry which is preliminary data.</text>
</comment>
<reference evidence="4" key="1">
    <citation type="journal article" date="2019" name="Int. J. Syst. Evol. Microbiol.">
        <title>The Global Catalogue of Microorganisms (GCM) 10K type strain sequencing project: providing services to taxonomists for standard genome sequencing and annotation.</title>
        <authorList>
            <consortium name="The Broad Institute Genomics Platform"/>
            <consortium name="The Broad Institute Genome Sequencing Center for Infectious Disease"/>
            <person name="Wu L."/>
            <person name="Ma J."/>
        </authorList>
    </citation>
    <scope>NUCLEOTIDE SEQUENCE [LARGE SCALE GENOMIC DNA]</scope>
    <source>
        <strain evidence="4">CGMCC 4.1641</strain>
    </source>
</reference>
<dbReference type="PROSITE" id="PS51677">
    <property type="entry name" value="NODB"/>
    <property type="match status" value="1"/>
</dbReference>
<dbReference type="InterPro" id="IPR002509">
    <property type="entry name" value="NODB_dom"/>
</dbReference>
<name>A0ABV8SE87_9BACL</name>
<accession>A0ABV8SE87</accession>
<feature type="chain" id="PRO_5047145967" evidence="1">
    <location>
        <begin position="23"/>
        <end position="263"/>
    </location>
</feature>
<sequence length="263" mass="29882">MRKIALSTLLAAICLLLPPSWAGTAFAGGDSPYHFGFKKSRNGTLPSIAEEGFMNVLQQQEAIFLGDTERKELFLTFDNGYENGLTPQILNVLKEKKVPAVFFVTGHFVKDQPELVQRMTQEGHLIGNHSWSHPDLSQVGTERIRSEMDKVRQEVARLTPQKEMRYMRPPRGIFSNRMLAACRELGYTGVFWSVAYKDWDVNRQQGWRYAYDSVMAQLHPGAVILLHSVSRDNAEALGRIIEGARQQGYEFKSLDSLVVKTYR</sequence>
<dbReference type="SUPFAM" id="SSF88713">
    <property type="entry name" value="Glycoside hydrolase/deacetylase"/>
    <property type="match status" value="1"/>
</dbReference>
<dbReference type="EMBL" id="JBHSED010000034">
    <property type="protein sequence ID" value="MFC4304824.1"/>
    <property type="molecule type" value="Genomic_DNA"/>
</dbReference>
<gene>
    <name evidence="3" type="primary">pdaA</name>
    <name evidence="3" type="ORF">ACFO1S_15445</name>
</gene>
<organism evidence="3 4">
    <name type="scientific">Cohnella boryungensis</name>
    <dbReference type="NCBI Taxonomy" id="768479"/>
    <lineage>
        <taxon>Bacteria</taxon>
        <taxon>Bacillati</taxon>
        <taxon>Bacillota</taxon>
        <taxon>Bacilli</taxon>
        <taxon>Bacillales</taxon>
        <taxon>Paenibacillaceae</taxon>
        <taxon>Cohnella</taxon>
    </lineage>
</organism>
<dbReference type="PANTHER" id="PTHR10587">
    <property type="entry name" value="GLYCOSYL TRANSFERASE-RELATED"/>
    <property type="match status" value="1"/>
</dbReference>
<proteinExistence type="predicted"/>
<dbReference type="NCBIfam" id="TIGR02884">
    <property type="entry name" value="spore_pdaA"/>
    <property type="match status" value="1"/>
</dbReference>
<dbReference type="InterPro" id="IPR050248">
    <property type="entry name" value="Polysacc_deacetylase_ArnD"/>
</dbReference>
<feature type="domain" description="NodB homology" evidence="2">
    <location>
        <begin position="71"/>
        <end position="252"/>
    </location>
</feature>
<evidence type="ECO:0000256" key="1">
    <source>
        <dbReference type="SAM" id="SignalP"/>
    </source>
</evidence>
<feature type="signal peptide" evidence="1">
    <location>
        <begin position="1"/>
        <end position="22"/>
    </location>
</feature>
<keyword evidence="4" id="KW-1185">Reference proteome</keyword>
<dbReference type="InterPro" id="IPR014235">
    <property type="entry name" value="Spore_PdaA"/>
</dbReference>
<keyword evidence="1" id="KW-0732">Signal</keyword>
<evidence type="ECO:0000259" key="2">
    <source>
        <dbReference type="PROSITE" id="PS51677"/>
    </source>
</evidence>
<dbReference type="RefSeq" id="WP_204604805.1">
    <property type="nucleotide sequence ID" value="NZ_JBHSED010000034.1"/>
</dbReference>
<evidence type="ECO:0000313" key="3">
    <source>
        <dbReference type="EMBL" id="MFC4304824.1"/>
    </source>
</evidence>
<dbReference type="Gene3D" id="3.20.20.370">
    <property type="entry name" value="Glycoside hydrolase/deacetylase"/>
    <property type="match status" value="1"/>
</dbReference>